<accession>A0A933GK89</accession>
<organism evidence="2 3">
    <name type="scientific">Tectimicrobiota bacterium</name>
    <dbReference type="NCBI Taxonomy" id="2528274"/>
    <lineage>
        <taxon>Bacteria</taxon>
        <taxon>Pseudomonadati</taxon>
        <taxon>Nitrospinota/Tectimicrobiota group</taxon>
        <taxon>Candidatus Tectimicrobiota</taxon>
    </lineage>
</organism>
<dbReference type="InterPro" id="IPR045337">
    <property type="entry name" value="MmgE_PrpD_C"/>
</dbReference>
<dbReference type="InterPro" id="IPR036148">
    <property type="entry name" value="MmgE/PrpD_sf"/>
</dbReference>
<feature type="domain" description="MmgE/PrpD C-terminal" evidence="1">
    <location>
        <begin position="1"/>
        <end position="162"/>
    </location>
</feature>
<dbReference type="GO" id="GO:0016829">
    <property type="term" value="F:lyase activity"/>
    <property type="evidence" value="ECO:0007669"/>
    <property type="project" value="InterPro"/>
</dbReference>
<dbReference type="Gene3D" id="3.30.1330.120">
    <property type="entry name" value="2-methylcitrate dehydratase PrpD"/>
    <property type="match status" value="1"/>
</dbReference>
<dbReference type="InterPro" id="IPR042188">
    <property type="entry name" value="MmgE/PrpD_sf_2"/>
</dbReference>
<name>A0A933GK89_UNCTE</name>
<dbReference type="PANTHER" id="PTHR16943:SF8">
    <property type="entry name" value="2-METHYLCITRATE DEHYDRATASE"/>
    <property type="match status" value="1"/>
</dbReference>
<reference evidence="2" key="1">
    <citation type="submission" date="2020-07" db="EMBL/GenBank/DDBJ databases">
        <title>Huge and variable diversity of episymbiotic CPR bacteria and DPANN archaea in groundwater ecosystems.</title>
        <authorList>
            <person name="He C.Y."/>
            <person name="Keren R."/>
            <person name="Whittaker M."/>
            <person name="Farag I.F."/>
            <person name="Doudna J."/>
            <person name="Cate J.H.D."/>
            <person name="Banfield J.F."/>
        </authorList>
    </citation>
    <scope>NUCLEOTIDE SEQUENCE</scope>
    <source>
        <strain evidence="2">NC_groundwater_1482_Ag_S-0.65um_47_24</strain>
    </source>
</reference>
<dbReference type="EMBL" id="JACQWF010000090">
    <property type="protein sequence ID" value="MBI4595122.1"/>
    <property type="molecule type" value="Genomic_DNA"/>
</dbReference>
<evidence type="ECO:0000313" key="2">
    <source>
        <dbReference type="EMBL" id="MBI4595122.1"/>
    </source>
</evidence>
<dbReference type="Pfam" id="PF19305">
    <property type="entry name" value="MmgE_PrpD_C"/>
    <property type="match status" value="1"/>
</dbReference>
<dbReference type="SUPFAM" id="SSF103378">
    <property type="entry name" value="2-methylcitrate dehydratase PrpD"/>
    <property type="match status" value="1"/>
</dbReference>
<dbReference type="InterPro" id="IPR005656">
    <property type="entry name" value="MmgE_PrpD"/>
</dbReference>
<sequence length="182" mass="21539">ELKEEHNFEGEEIDHLDIKIFDVAYNIIGGGEEGDKTVVRTKEEADHSLQYMLAVAILDNQVMPEQYRIERIQRQDVQELLKKISVHPLEAFSRRFPDEMPCYMTLSLRDGRSFFIEKKDYEGFHTRPIPWERIVKKFEQLSRPYADQSLRSEIIEAVGNLENIRVTDLMKLLAKVRWEQDQ</sequence>
<proteinExistence type="predicted"/>
<gene>
    <name evidence="2" type="ORF">HY730_01960</name>
</gene>
<dbReference type="Proteomes" id="UP000772181">
    <property type="component" value="Unassembled WGS sequence"/>
</dbReference>
<feature type="non-terminal residue" evidence="2">
    <location>
        <position position="1"/>
    </location>
</feature>
<dbReference type="PANTHER" id="PTHR16943">
    <property type="entry name" value="2-METHYLCITRATE DEHYDRATASE-RELATED"/>
    <property type="match status" value="1"/>
</dbReference>
<evidence type="ECO:0000313" key="3">
    <source>
        <dbReference type="Proteomes" id="UP000772181"/>
    </source>
</evidence>
<evidence type="ECO:0000259" key="1">
    <source>
        <dbReference type="Pfam" id="PF19305"/>
    </source>
</evidence>
<protein>
    <submittedName>
        <fullName evidence="2">MmgE/PrpD family protein</fullName>
    </submittedName>
</protein>
<comment type="caution">
    <text evidence="2">The sequence shown here is derived from an EMBL/GenBank/DDBJ whole genome shotgun (WGS) entry which is preliminary data.</text>
</comment>
<dbReference type="AlphaFoldDB" id="A0A933GK89"/>